<protein>
    <submittedName>
        <fullName evidence="1">Uncharacterized protein</fullName>
    </submittedName>
</protein>
<gene>
    <name evidence="1" type="ORF">F5878DRAFT_632106</name>
</gene>
<accession>A0AA38U7V6</accession>
<sequence>MMACLHLDTSHSQIQAMNITDETKTPAYLSRLLAAGNDGYKSHLPFFSSENVSPRSFAMPLLLFIALLVALSSKSSFSRLVTEAGLPSFINNFYPTISIVPLEQRRYLYPACLTIQALLEVLDTEIDSLSIPRLKCILDGTFHQSTPSHFTVSQHDWPESMGPLELQYRVNNEQCVAAGLPPSFDLLSSGGRTEKRGQGGYSATGAEVENLSRFWRAEQDHRDSSPKVISG</sequence>
<proteinExistence type="predicted"/>
<dbReference type="EMBL" id="MU806634">
    <property type="protein sequence ID" value="KAJ3833791.1"/>
    <property type="molecule type" value="Genomic_DNA"/>
</dbReference>
<comment type="caution">
    <text evidence="1">The sequence shown here is derived from an EMBL/GenBank/DDBJ whole genome shotgun (WGS) entry which is preliminary data.</text>
</comment>
<evidence type="ECO:0000313" key="1">
    <source>
        <dbReference type="EMBL" id="KAJ3833791.1"/>
    </source>
</evidence>
<organism evidence="1 2">
    <name type="scientific">Lentinula raphanica</name>
    <dbReference type="NCBI Taxonomy" id="153919"/>
    <lineage>
        <taxon>Eukaryota</taxon>
        <taxon>Fungi</taxon>
        <taxon>Dikarya</taxon>
        <taxon>Basidiomycota</taxon>
        <taxon>Agaricomycotina</taxon>
        <taxon>Agaricomycetes</taxon>
        <taxon>Agaricomycetidae</taxon>
        <taxon>Agaricales</taxon>
        <taxon>Marasmiineae</taxon>
        <taxon>Omphalotaceae</taxon>
        <taxon>Lentinula</taxon>
    </lineage>
</organism>
<dbReference type="AlphaFoldDB" id="A0AA38U7V6"/>
<name>A0AA38U7V6_9AGAR</name>
<keyword evidence="2" id="KW-1185">Reference proteome</keyword>
<evidence type="ECO:0000313" key="2">
    <source>
        <dbReference type="Proteomes" id="UP001163846"/>
    </source>
</evidence>
<reference evidence="1" key="1">
    <citation type="submission" date="2022-08" db="EMBL/GenBank/DDBJ databases">
        <authorList>
            <consortium name="DOE Joint Genome Institute"/>
            <person name="Min B."/>
            <person name="Riley R."/>
            <person name="Sierra-Patev S."/>
            <person name="Naranjo-Ortiz M."/>
            <person name="Looney B."/>
            <person name="Konkel Z."/>
            <person name="Slot J.C."/>
            <person name="Sakamoto Y."/>
            <person name="Steenwyk J.L."/>
            <person name="Rokas A."/>
            <person name="Carro J."/>
            <person name="Camarero S."/>
            <person name="Ferreira P."/>
            <person name="Molpeceres G."/>
            <person name="Ruiz-Duenas F.J."/>
            <person name="Serrano A."/>
            <person name="Henrissat B."/>
            <person name="Drula E."/>
            <person name="Hughes K.W."/>
            <person name="Mata J.L."/>
            <person name="Ishikawa N.K."/>
            <person name="Vargas-Isla R."/>
            <person name="Ushijima S."/>
            <person name="Smith C.A."/>
            <person name="Ahrendt S."/>
            <person name="Andreopoulos W."/>
            <person name="He G."/>
            <person name="Labutti K."/>
            <person name="Lipzen A."/>
            <person name="Ng V."/>
            <person name="Sandor L."/>
            <person name="Barry K."/>
            <person name="Martinez A.T."/>
            <person name="Xiao Y."/>
            <person name="Gibbons J.G."/>
            <person name="Terashima K."/>
            <person name="Hibbett D.S."/>
            <person name="Grigoriev I.V."/>
        </authorList>
    </citation>
    <scope>NUCLEOTIDE SEQUENCE</scope>
    <source>
        <strain evidence="1">TFB9207</strain>
    </source>
</reference>
<dbReference type="Proteomes" id="UP001163846">
    <property type="component" value="Unassembled WGS sequence"/>
</dbReference>